<dbReference type="GO" id="GO:0005829">
    <property type="term" value="C:cytosol"/>
    <property type="evidence" value="ECO:0007669"/>
    <property type="project" value="TreeGrafter"/>
</dbReference>
<evidence type="ECO:0000256" key="1">
    <source>
        <dbReference type="SAM" id="MobiDB-lite"/>
    </source>
</evidence>
<dbReference type="SUPFAM" id="SSF48557">
    <property type="entry name" value="L-aspartase-like"/>
    <property type="match status" value="1"/>
</dbReference>
<sequence length="356" mass="38772">MAQWFEGNQRRRWEADEAASGSGSGGGAEVMKGQGHAQQWENSNERNSSLCISHSLPLTSPNRSPISPLSLFRRALPASKPGSSAPICRLARHLAASTSRQPPPPAAAATAGGSARQPRPGRKCACSLEQLRRRAASTTPAPATPFLRAAASPDSEHRHAGLPCELRPPPPGPVSRSPNTITCERSTYDDYVKTHKKAAGLYGKSFSFYNDLNAIFTKDRALGDNRGECHIARLVPKLFWLETRGDCDCLKGVPCTTSHDIVGRSVALCIAKNCQLSDLTLGELQSLSLAFEGDVYEFLGVENNAKKFCSYMGQLGLEWWLSNSVHGYQSLASEHRIKNDISKMQQKYLVSLLSQH</sequence>
<feature type="region of interest" description="Disordered" evidence="1">
    <location>
        <begin position="95"/>
        <end position="122"/>
    </location>
</feature>
<dbReference type="InterPro" id="IPR029419">
    <property type="entry name" value="Arg_succ_lyase_C"/>
</dbReference>
<feature type="compositionally biased region" description="Polar residues" evidence="1">
    <location>
        <begin position="36"/>
        <end position="48"/>
    </location>
</feature>
<dbReference type="EMBL" id="JAGGNH010000004">
    <property type="protein sequence ID" value="KAJ0975796.1"/>
    <property type="molecule type" value="Genomic_DNA"/>
</dbReference>
<dbReference type="Gene3D" id="1.10.40.30">
    <property type="entry name" value="Fumarase/aspartase (C-terminal domain)"/>
    <property type="match status" value="1"/>
</dbReference>
<feature type="region of interest" description="Disordered" evidence="1">
    <location>
        <begin position="135"/>
        <end position="179"/>
    </location>
</feature>
<dbReference type="Proteomes" id="UP001085076">
    <property type="component" value="Miscellaneous, Linkage group lg04"/>
</dbReference>
<feature type="compositionally biased region" description="Low complexity" evidence="1">
    <location>
        <begin position="136"/>
        <end position="145"/>
    </location>
</feature>
<reference evidence="3" key="2">
    <citation type="journal article" date="2022" name="Hortic Res">
        <title>The genome of Dioscorea zingiberensis sheds light on the biosynthesis, origin and evolution of the medicinally important diosgenin saponins.</title>
        <authorList>
            <person name="Li Y."/>
            <person name="Tan C."/>
            <person name="Li Z."/>
            <person name="Guo J."/>
            <person name="Li S."/>
            <person name="Chen X."/>
            <person name="Wang C."/>
            <person name="Dai X."/>
            <person name="Yang H."/>
            <person name="Song W."/>
            <person name="Hou L."/>
            <person name="Xu J."/>
            <person name="Tong Z."/>
            <person name="Xu A."/>
            <person name="Yuan X."/>
            <person name="Wang W."/>
            <person name="Yang Q."/>
            <person name="Chen L."/>
            <person name="Sun Z."/>
            <person name="Wang K."/>
            <person name="Pan B."/>
            <person name="Chen J."/>
            <person name="Bao Y."/>
            <person name="Liu F."/>
            <person name="Qi X."/>
            <person name="Gang D.R."/>
            <person name="Wen J."/>
            <person name="Li J."/>
        </authorList>
    </citation>
    <scope>NUCLEOTIDE SEQUENCE</scope>
    <source>
        <strain evidence="3">Dzin_1.0</strain>
    </source>
</reference>
<comment type="caution">
    <text evidence="3">The sequence shown here is derived from an EMBL/GenBank/DDBJ whole genome shotgun (WGS) entry which is preliminary data.</text>
</comment>
<protein>
    <recommendedName>
        <fullName evidence="2">Argininosuccinate lyase C-terminal domain-containing protein</fullName>
    </recommendedName>
</protein>
<evidence type="ECO:0000313" key="4">
    <source>
        <dbReference type="Proteomes" id="UP001085076"/>
    </source>
</evidence>
<keyword evidence="4" id="KW-1185">Reference proteome</keyword>
<gene>
    <name evidence="3" type="ORF">J5N97_017761</name>
</gene>
<feature type="domain" description="Argininosuccinate lyase C-terminal" evidence="2">
    <location>
        <begin position="251"/>
        <end position="304"/>
    </location>
</feature>
<feature type="region of interest" description="Disordered" evidence="1">
    <location>
        <begin position="1"/>
        <end position="48"/>
    </location>
</feature>
<dbReference type="GO" id="GO:0042450">
    <property type="term" value="P:L-arginine biosynthetic process via ornithine"/>
    <property type="evidence" value="ECO:0007669"/>
    <property type="project" value="InterPro"/>
</dbReference>
<reference evidence="3" key="1">
    <citation type="submission" date="2021-03" db="EMBL/GenBank/DDBJ databases">
        <authorList>
            <person name="Li Z."/>
            <person name="Yang C."/>
        </authorList>
    </citation>
    <scope>NUCLEOTIDE SEQUENCE</scope>
    <source>
        <strain evidence="3">Dzin_1.0</strain>
        <tissue evidence="3">Leaf</tissue>
    </source>
</reference>
<name>A0A9D5HGI3_9LILI</name>
<dbReference type="PANTHER" id="PTHR43814:SF1">
    <property type="entry name" value="ARGININOSUCCINATE LYASE"/>
    <property type="match status" value="1"/>
</dbReference>
<dbReference type="PANTHER" id="PTHR43814">
    <property type="entry name" value="ARGININOSUCCINATE LYASE"/>
    <property type="match status" value="1"/>
</dbReference>
<proteinExistence type="predicted"/>
<evidence type="ECO:0000313" key="3">
    <source>
        <dbReference type="EMBL" id="KAJ0975796.1"/>
    </source>
</evidence>
<feature type="compositionally biased region" description="Low complexity" evidence="1">
    <location>
        <begin position="107"/>
        <end position="118"/>
    </location>
</feature>
<dbReference type="InterPro" id="IPR008948">
    <property type="entry name" value="L-Aspartase-like"/>
</dbReference>
<dbReference type="OrthoDB" id="2561043at2759"/>
<dbReference type="GO" id="GO:0004056">
    <property type="term" value="F:argininosuccinate lyase activity"/>
    <property type="evidence" value="ECO:0007669"/>
    <property type="project" value="InterPro"/>
</dbReference>
<accession>A0A9D5HGI3</accession>
<evidence type="ECO:0000259" key="2">
    <source>
        <dbReference type="Pfam" id="PF14698"/>
    </source>
</evidence>
<dbReference type="Pfam" id="PF14698">
    <property type="entry name" value="ASL_C2"/>
    <property type="match status" value="1"/>
</dbReference>
<organism evidence="3 4">
    <name type="scientific">Dioscorea zingiberensis</name>
    <dbReference type="NCBI Taxonomy" id="325984"/>
    <lineage>
        <taxon>Eukaryota</taxon>
        <taxon>Viridiplantae</taxon>
        <taxon>Streptophyta</taxon>
        <taxon>Embryophyta</taxon>
        <taxon>Tracheophyta</taxon>
        <taxon>Spermatophyta</taxon>
        <taxon>Magnoliopsida</taxon>
        <taxon>Liliopsida</taxon>
        <taxon>Dioscoreales</taxon>
        <taxon>Dioscoreaceae</taxon>
        <taxon>Dioscorea</taxon>
    </lineage>
</organism>
<dbReference type="AlphaFoldDB" id="A0A9D5HGI3"/>
<dbReference type="InterPro" id="IPR009049">
    <property type="entry name" value="Argininosuccinate_lyase"/>
</dbReference>